<dbReference type="Proteomes" id="UP000306102">
    <property type="component" value="Unassembled WGS sequence"/>
</dbReference>
<evidence type="ECO:0000256" key="18">
    <source>
        <dbReference type="ARBA" id="ARBA00023180"/>
    </source>
</evidence>
<feature type="chain" id="PRO_5020641399" description="non-specific serine/threonine protein kinase" evidence="24">
    <location>
        <begin position="17"/>
        <end position="655"/>
    </location>
</feature>
<dbReference type="GO" id="GO:0002229">
    <property type="term" value="P:defense response to oomycetes"/>
    <property type="evidence" value="ECO:0007669"/>
    <property type="project" value="UniProtKB-ARBA"/>
</dbReference>
<dbReference type="InterPro" id="IPR000719">
    <property type="entry name" value="Prot_kinase_dom"/>
</dbReference>
<evidence type="ECO:0000256" key="12">
    <source>
        <dbReference type="ARBA" id="ARBA00022777"/>
    </source>
</evidence>
<dbReference type="SUPFAM" id="SSF56112">
    <property type="entry name" value="Protein kinase-like (PK-like)"/>
    <property type="match status" value="1"/>
</dbReference>
<dbReference type="CDD" id="cd06899">
    <property type="entry name" value="lectin_legume_LecRK_Arcelin_ConA"/>
    <property type="match status" value="1"/>
</dbReference>
<evidence type="ECO:0000256" key="16">
    <source>
        <dbReference type="ARBA" id="ARBA00023136"/>
    </source>
</evidence>
<reference evidence="26 27" key="1">
    <citation type="journal article" date="2018" name="Proc. Natl. Acad. Sci. U.S.A.">
        <title>Draft genome sequence of Camellia sinensis var. sinensis provides insights into the evolution of the tea genome and tea quality.</title>
        <authorList>
            <person name="Wei C."/>
            <person name="Yang H."/>
            <person name="Wang S."/>
            <person name="Zhao J."/>
            <person name="Liu C."/>
            <person name="Gao L."/>
            <person name="Xia E."/>
            <person name="Lu Y."/>
            <person name="Tai Y."/>
            <person name="She G."/>
            <person name="Sun J."/>
            <person name="Cao H."/>
            <person name="Tong W."/>
            <person name="Gao Q."/>
            <person name="Li Y."/>
            <person name="Deng W."/>
            <person name="Jiang X."/>
            <person name="Wang W."/>
            <person name="Chen Q."/>
            <person name="Zhang S."/>
            <person name="Li H."/>
            <person name="Wu J."/>
            <person name="Wang P."/>
            <person name="Li P."/>
            <person name="Shi C."/>
            <person name="Zheng F."/>
            <person name="Jian J."/>
            <person name="Huang B."/>
            <person name="Shan D."/>
            <person name="Shi M."/>
            <person name="Fang C."/>
            <person name="Yue Y."/>
            <person name="Li F."/>
            <person name="Li D."/>
            <person name="Wei S."/>
            <person name="Han B."/>
            <person name="Jiang C."/>
            <person name="Yin Y."/>
            <person name="Xia T."/>
            <person name="Zhang Z."/>
            <person name="Bennetzen J.L."/>
            <person name="Zhao S."/>
            <person name="Wan X."/>
        </authorList>
    </citation>
    <scope>NUCLEOTIDE SEQUENCE [LARGE SCALE GENOMIC DNA]</scope>
    <source>
        <strain evidence="27">cv. Shuchazao</strain>
        <tissue evidence="26">Leaf</tissue>
    </source>
</reference>
<dbReference type="EC" id="2.7.11.1" evidence="4"/>
<keyword evidence="6" id="KW-0723">Serine/threonine-protein kinase</keyword>
<keyword evidence="7" id="KW-0808">Transferase</keyword>
<comment type="similarity">
    <text evidence="3">In the C-terminal section; belongs to the protein kinase superfamily. Ser/Thr protein kinase family.</text>
</comment>
<dbReference type="Pfam" id="PF00139">
    <property type="entry name" value="Lectin_legB"/>
    <property type="match status" value="1"/>
</dbReference>
<evidence type="ECO:0000256" key="17">
    <source>
        <dbReference type="ARBA" id="ARBA00023170"/>
    </source>
</evidence>
<dbReference type="InterPro" id="IPR050528">
    <property type="entry name" value="L-type_Lectin-RKs"/>
</dbReference>
<keyword evidence="10" id="KW-0430">Lectin</keyword>
<dbReference type="InterPro" id="IPR013320">
    <property type="entry name" value="ConA-like_dom_sf"/>
</dbReference>
<dbReference type="InterPro" id="IPR017441">
    <property type="entry name" value="Protein_kinase_ATP_BS"/>
</dbReference>
<comment type="function">
    <text evidence="19">Involved in resistance response to the pathogenic oomycetes Phytophthora infestans and Phytophthora capsici.</text>
</comment>
<protein>
    <recommendedName>
        <fullName evidence="4">non-specific serine/threonine protein kinase</fullName>
        <ecNumber evidence="4">2.7.11.1</ecNumber>
    </recommendedName>
</protein>
<dbReference type="PROSITE" id="PS00308">
    <property type="entry name" value="LECTIN_LEGUME_ALPHA"/>
    <property type="match status" value="1"/>
</dbReference>
<keyword evidence="13" id="KW-0611">Plant defense</keyword>
<evidence type="ECO:0000256" key="8">
    <source>
        <dbReference type="ARBA" id="ARBA00022692"/>
    </source>
</evidence>
<dbReference type="PROSITE" id="PS00107">
    <property type="entry name" value="PROTEIN_KINASE_ATP"/>
    <property type="match status" value="1"/>
</dbReference>
<keyword evidence="8 23" id="KW-0812">Transmembrane</keyword>
<evidence type="ECO:0000256" key="4">
    <source>
        <dbReference type="ARBA" id="ARBA00012513"/>
    </source>
</evidence>
<dbReference type="EMBL" id="SDRB02011133">
    <property type="protein sequence ID" value="THG02660.1"/>
    <property type="molecule type" value="Genomic_DNA"/>
</dbReference>
<dbReference type="FunFam" id="1.10.510.10:FF:000240">
    <property type="entry name" value="Lectin-domain containing receptor kinase A4.3"/>
    <property type="match status" value="1"/>
</dbReference>
<dbReference type="PROSITE" id="PS50011">
    <property type="entry name" value="PROTEIN_KINASE_DOM"/>
    <property type="match status" value="1"/>
</dbReference>
<evidence type="ECO:0000256" key="23">
    <source>
        <dbReference type="SAM" id="Phobius"/>
    </source>
</evidence>
<evidence type="ECO:0000256" key="10">
    <source>
        <dbReference type="ARBA" id="ARBA00022734"/>
    </source>
</evidence>
<evidence type="ECO:0000256" key="19">
    <source>
        <dbReference type="ARBA" id="ARBA00058054"/>
    </source>
</evidence>
<dbReference type="GO" id="GO:0004674">
    <property type="term" value="F:protein serine/threonine kinase activity"/>
    <property type="evidence" value="ECO:0007669"/>
    <property type="project" value="UniProtKB-KW"/>
</dbReference>
<dbReference type="SUPFAM" id="SSF49899">
    <property type="entry name" value="Concanavalin A-like lectins/glucanases"/>
    <property type="match status" value="1"/>
</dbReference>
<keyword evidence="11 22" id="KW-0547">Nucleotide-binding</keyword>
<evidence type="ECO:0000256" key="6">
    <source>
        <dbReference type="ARBA" id="ARBA00022527"/>
    </source>
</evidence>
<keyword evidence="14 22" id="KW-0067">ATP-binding</keyword>
<dbReference type="GO" id="GO:0005524">
    <property type="term" value="F:ATP binding"/>
    <property type="evidence" value="ECO:0007669"/>
    <property type="project" value="UniProtKB-UniRule"/>
</dbReference>
<keyword evidence="18" id="KW-0325">Glycoprotein</keyword>
<dbReference type="Pfam" id="PF00069">
    <property type="entry name" value="Pkinase"/>
    <property type="match status" value="1"/>
</dbReference>
<feature type="binding site" evidence="22">
    <location>
        <position position="385"/>
    </location>
    <ligand>
        <name>ATP</name>
        <dbReference type="ChEBI" id="CHEBI:30616"/>
    </ligand>
</feature>
<dbReference type="GO" id="GO:0005886">
    <property type="term" value="C:plasma membrane"/>
    <property type="evidence" value="ECO:0007669"/>
    <property type="project" value="UniProtKB-SubCell"/>
</dbReference>
<comment type="subunit">
    <text evidence="21">Interacts with ABCG40.</text>
</comment>
<dbReference type="GO" id="GO:0030246">
    <property type="term" value="F:carbohydrate binding"/>
    <property type="evidence" value="ECO:0007669"/>
    <property type="project" value="UniProtKB-KW"/>
</dbReference>
<dbReference type="InterPro" id="IPR011009">
    <property type="entry name" value="Kinase-like_dom_sf"/>
</dbReference>
<evidence type="ECO:0000256" key="7">
    <source>
        <dbReference type="ARBA" id="ARBA00022679"/>
    </source>
</evidence>
<feature type="domain" description="Protein kinase" evidence="25">
    <location>
        <begin position="356"/>
        <end position="634"/>
    </location>
</feature>
<evidence type="ECO:0000313" key="26">
    <source>
        <dbReference type="EMBL" id="THG02660.1"/>
    </source>
</evidence>
<comment type="similarity">
    <text evidence="2">In the N-terminal section; belongs to the leguminous lectin family.</text>
</comment>
<evidence type="ECO:0000256" key="24">
    <source>
        <dbReference type="SAM" id="SignalP"/>
    </source>
</evidence>
<comment type="subcellular location">
    <subcellularLocation>
        <location evidence="1">Cell membrane</location>
        <topology evidence="1">Single-pass type I membrane protein</topology>
    </subcellularLocation>
</comment>
<dbReference type="Gene3D" id="1.10.510.10">
    <property type="entry name" value="Transferase(Phosphotransferase) domain 1"/>
    <property type="match status" value="1"/>
</dbReference>
<dbReference type="GO" id="GO:0009626">
    <property type="term" value="P:plant-type hypersensitive response"/>
    <property type="evidence" value="ECO:0007669"/>
    <property type="project" value="UniProtKB-ARBA"/>
</dbReference>
<dbReference type="CDD" id="cd14066">
    <property type="entry name" value="STKc_IRAK"/>
    <property type="match status" value="1"/>
</dbReference>
<accession>A0A4S4DIK2</accession>
<evidence type="ECO:0000259" key="25">
    <source>
        <dbReference type="PROSITE" id="PS50011"/>
    </source>
</evidence>
<comment type="caution">
    <text evidence="26">The sequence shown here is derived from an EMBL/GenBank/DDBJ whole genome shotgun (WGS) entry which is preliminary data.</text>
</comment>
<evidence type="ECO:0000256" key="13">
    <source>
        <dbReference type="ARBA" id="ARBA00022821"/>
    </source>
</evidence>
<dbReference type="PROSITE" id="PS00108">
    <property type="entry name" value="PROTEIN_KINASE_ST"/>
    <property type="match status" value="1"/>
</dbReference>
<feature type="transmembrane region" description="Helical" evidence="23">
    <location>
        <begin position="288"/>
        <end position="310"/>
    </location>
</feature>
<sequence length="655" mass="72558">MFYMLFFLSVFSFVSPLSFNFDSFNPNNHEINFEGDAYPAAGAIQLTLNERDKDMSGKTGRATYTESLHLWDNASGNLADFTTHFSFVISTTNISSPITGDGLAFFLAPSGSHIPPNTEGGGLGLGHSLASNNQTTNSTGPPFVAVEFDTFANQWDSDTGAHIGIDINSVTSVATKPLPASIHDGKKVDSWISYDAKLNNLSVLFKGYNAELGIYYIVNLRKYLPEWVAFGFSATTGASTEIHYICSWYFNSSLQTIGYDRSNHTDPIAAMTKHTSSSRVGTNKIVEVAGVTFGATVVIFGLVLSLVYLWKKRVKRGKGNGGNHPAFNAAMDDEFEKGMGSKKFPYHELARATKNFTDDEKLGEGGFGGVYRGFLRDWNSYVAIKRVSRESRQGIKEYASEVKIISRLRHRNLVQLLGWCHEKGELLLVYEFMPNGSLDTLLFKEENVLSWSVRYRIAQGLASALLYLHEEWEQCVMHRDVKSSNVMLDSSFNARLGDFGLARLVDHGKVPQTTDLAGTMGYMAPECVTTGKASRESDVYSFGIVALEIACGRKPIDPNAKESQIVLVEWVWELYGVGQILEAADPKLRAEFDNRQMGRLMIVGLWCAHPDFSNRPSIRQAIHVLTFEAPLPILPSKMPVPTYFAPPLNMLSSSF</sequence>
<dbReference type="SMART" id="SM00220">
    <property type="entry name" value="S_TKc"/>
    <property type="match status" value="1"/>
</dbReference>
<proteinExistence type="inferred from homology"/>
<keyword evidence="15 23" id="KW-1133">Transmembrane helix</keyword>
<dbReference type="FunFam" id="3.30.200.20:FF:000168">
    <property type="entry name" value="L-type lectin-domain containing receptor kinase IX.1"/>
    <property type="match status" value="1"/>
</dbReference>
<name>A0A4S4DIK2_CAMSN</name>
<dbReference type="PANTHER" id="PTHR27007">
    <property type="match status" value="1"/>
</dbReference>
<keyword evidence="27" id="KW-1185">Reference proteome</keyword>
<dbReference type="Gene3D" id="3.30.200.20">
    <property type="entry name" value="Phosphorylase Kinase, domain 1"/>
    <property type="match status" value="1"/>
</dbReference>
<evidence type="ECO:0000256" key="3">
    <source>
        <dbReference type="ARBA" id="ARBA00010217"/>
    </source>
</evidence>
<comment type="function">
    <text evidence="20">Promotes hydrogen peroxide H(2)O(2) production and cell death.</text>
</comment>
<keyword evidence="5" id="KW-1003">Cell membrane</keyword>
<keyword evidence="17" id="KW-0675">Receptor</keyword>
<evidence type="ECO:0000256" key="5">
    <source>
        <dbReference type="ARBA" id="ARBA00022475"/>
    </source>
</evidence>
<dbReference type="InterPro" id="IPR008271">
    <property type="entry name" value="Ser/Thr_kinase_AS"/>
</dbReference>
<dbReference type="InterPro" id="IPR001220">
    <property type="entry name" value="Legume_lectin_dom"/>
</dbReference>
<keyword evidence="12" id="KW-0418">Kinase</keyword>
<evidence type="ECO:0000256" key="22">
    <source>
        <dbReference type="PROSITE-ProRule" id="PRU10141"/>
    </source>
</evidence>
<evidence type="ECO:0000256" key="15">
    <source>
        <dbReference type="ARBA" id="ARBA00022989"/>
    </source>
</evidence>
<dbReference type="InterPro" id="IPR000985">
    <property type="entry name" value="Lectin_LegA_CS"/>
</dbReference>
<dbReference type="FunFam" id="2.60.120.200:FF:000103">
    <property type="entry name" value="L-type lectin-domain containing receptor kinase IX.1"/>
    <property type="match status" value="1"/>
</dbReference>
<evidence type="ECO:0000256" key="9">
    <source>
        <dbReference type="ARBA" id="ARBA00022729"/>
    </source>
</evidence>
<dbReference type="InterPro" id="IPR019825">
    <property type="entry name" value="Lectin_legB_Mn/Ca_BS"/>
</dbReference>
<evidence type="ECO:0000313" key="27">
    <source>
        <dbReference type="Proteomes" id="UP000306102"/>
    </source>
</evidence>
<dbReference type="STRING" id="542762.A0A4S4DIK2"/>
<evidence type="ECO:0000256" key="14">
    <source>
        <dbReference type="ARBA" id="ARBA00022840"/>
    </source>
</evidence>
<dbReference type="Gene3D" id="2.60.120.200">
    <property type="match status" value="1"/>
</dbReference>
<gene>
    <name evidence="26" type="ORF">TEA_002021</name>
</gene>
<evidence type="ECO:0000256" key="21">
    <source>
        <dbReference type="ARBA" id="ARBA00063357"/>
    </source>
</evidence>
<dbReference type="AlphaFoldDB" id="A0A4S4DIK2"/>
<organism evidence="26 27">
    <name type="scientific">Camellia sinensis var. sinensis</name>
    <name type="common">China tea</name>
    <dbReference type="NCBI Taxonomy" id="542762"/>
    <lineage>
        <taxon>Eukaryota</taxon>
        <taxon>Viridiplantae</taxon>
        <taxon>Streptophyta</taxon>
        <taxon>Embryophyta</taxon>
        <taxon>Tracheophyta</taxon>
        <taxon>Spermatophyta</taxon>
        <taxon>Magnoliopsida</taxon>
        <taxon>eudicotyledons</taxon>
        <taxon>Gunneridae</taxon>
        <taxon>Pentapetalae</taxon>
        <taxon>asterids</taxon>
        <taxon>Ericales</taxon>
        <taxon>Theaceae</taxon>
        <taxon>Camellia</taxon>
    </lineage>
</organism>
<evidence type="ECO:0000256" key="2">
    <source>
        <dbReference type="ARBA" id="ARBA00008536"/>
    </source>
</evidence>
<evidence type="ECO:0000256" key="1">
    <source>
        <dbReference type="ARBA" id="ARBA00004251"/>
    </source>
</evidence>
<dbReference type="PROSITE" id="PS00307">
    <property type="entry name" value="LECTIN_LEGUME_BETA"/>
    <property type="match status" value="1"/>
</dbReference>
<keyword evidence="16 23" id="KW-0472">Membrane</keyword>
<evidence type="ECO:0000256" key="11">
    <source>
        <dbReference type="ARBA" id="ARBA00022741"/>
    </source>
</evidence>
<evidence type="ECO:0000256" key="20">
    <source>
        <dbReference type="ARBA" id="ARBA00058818"/>
    </source>
</evidence>
<keyword evidence="9 24" id="KW-0732">Signal</keyword>
<feature type="signal peptide" evidence="24">
    <location>
        <begin position="1"/>
        <end position="16"/>
    </location>
</feature>